<proteinExistence type="inferred from homology"/>
<dbReference type="InterPro" id="IPR027417">
    <property type="entry name" value="P-loop_NTPase"/>
</dbReference>
<dbReference type="PANTHER" id="PTHR23359">
    <property type="entry name" value="NUCLEOTIDE KINASE"/>
    <property type="match status" value="1"/>
</dbReference>
<dbReference type="AlphaFoldDB" id="A0A381SXV8"/>
<dbReference type="SUPFAM" id="SSF52540">
    <property type="entry name" value="P-loop containing nucleoside triphosphate hydrolases"/>
    <property type="match status" value="1"/>
</dbReference>
<keyword evidence="3" id="KW-0418">Kinase</keyword>
<accession>A0A381SXV8</accession>
<evidence type="ECO:0000256" key="2">
    <source>
        <dbReference type="ARBA" id="ARBA00022741"/>
    </source>
</evidence>
<dbReference type="PROSITE" id="PS00113">
    <property type="entry name" value="ADENYLATE_KINASE"/>
    <property type="match status" value="1"/>
</dbReference>
<gene>
    <name evidence="4" type="ORF">METZ01_LOCUS60985</name>
</gene>
<dbReference type="InterPro" id="IPR000850">
    <property type="entry name" value="Adenylat/UMP-CMP_kin"/>
</dbReference>
<protein>
    <recommendedName>
        <fullName evidence="5">Adenylate kinase active site lid domain-containing protein</fullName>
    </recommendedName>
</protein>
<dbReference type="HAMAP" id="MF_00235">
    <property type="entry name" value="Adenylate_kinase_Adk"/>
    <property type="match status" value="1"/>
</dbReference>
<evidence type="ECO:0000256" key="1">
    <source>
        <dbReference type="ARBA" id="ARBA00022679"/>
    </source>
</evidence>
<dbReference type="InterPro" id="IPR033690">
    <property type="entry name" value="Adenylat_kinase_CS"/>
</dbReference>
<evidence type="ECO:0008006" key="5">
    <source>
        <dbReference type="Google" id="ProtNLM"/>
    </source>
</evidence>
<feature type="non-terminal residue" evidence="4">
    <location>
        <position position="1"/>
    </location>
</feature>
<dbReference type="NCBIfam" id="NF001381">
    <property type="entry name" value="PRK00279.1-3"/>
    <property type="match status" value="1"/>
</dbReference>
<dbReference type="CDD" id="cd01428">
    <property type="entry name" value="ADK"/>
    <property type="match status" value="1"/>
</dbReference>
<keyword evidence="2" id="KW-0547">Nucleotide-binding</keyword>
<name>A0A381SXV8_9ZZZZ</name>
<dbReference type="GO" id="GO:0019205">
    <property type="term" value="F:nucleobase-containing compound kinase activity"/>
    <property type="evidence" value="ECO:0007669"/>
    <property type="project" value="InterPro"/>
</dbReference>
<dbReference type="GO" id="GO:0005524">
    <property type="term" value="F:ATP binding"/>
    <property type="evidence" value="ECO:0007669"/>
    <property type="project" value="InterPro"/>
</dbReference>
<reference evidence="4" key="1">
    <citation type="submission" date="2018-05" db="EMBL/GenBank/DDBJ databases">
        <authorList>
            <person name="Lanie J.A."/>
            <person name="Ng W.-L."/>
            <person name="Kazmierczak K.M."/>
            <person name="Andrzejewski T.M."/>
            <person name="Davidsen T.M."/>
            <person name="Wayne K.J."/>
            <person name="Tettelin H."/>
            <person name="Glass J.I."/>
            <person name="Rusch D."/>
            <person name="Podicherti R."/>
            <person name="Tsui H.-C.T."/>
            <person name="Winkler M.E."/>
        </authorList>
    </citation>
    <scope>NUCLEOTIDE SEQUENCE</scope>
</reference>
<sequence length="193" mass="21106">VATLRLVILGRQGSGKGTQCARLMESFGPIHVSTGDMLRAAVAAGTEFGRQAEAIMDAGELVPDEVMNGIVAERLSADDVVERGVLLDGYPRTPAQAEALQEALDSAGTHLDLALNLEVPIEEATRRMLDRARADDTEEAILRRLALYETETAPLVAWFEKRSLLITVDGLGSEDEVFQRLRRAVEHTVRDLR</sequence>
<evidence type="ECO:0000313" key="4">
    <source>
        <dbReference type="EMBL" id="SVA08131.1"/>
    </source>
</evidence>
<dbReference type="Pfam" id="PF00406">
    <property type="entry name" value="ADK"/>
    <property type="match status" value="1"/>
</dbReference>
<dbReference type="PRINTS" id="PR00094">
    <property type="entry name" value="ADENYLTKNASE"/>
</dbReference>
<organism evidence="4">
    <name type="scientific">marine metagenome</name>
    <dbReference type="NCBI Taxonomy" id="408172"/>
    <lineage>
        <taxon>unclassified sequences</taxon>
        <taxon>metagenomes</taxon>
        <taxon>ecological metagenomes</taxon>
    </lineage>
</organism>
<dbReference type="Gene3D" id="3.40.50.300">
    <property type="entry name" value="P-loop containing nucleotide triphosphate hydrolases"/>
    <property type="match status" value="1"/>
</dbReference>
<dbReference type="GO" id="GO:0006139">
    <property type="term" value="P:nucleobase-containing compound metabolic process"/>
    <property type="evidence" value="ECO:0007669"/>
    <property type="project" value="InterPro"/>
</dbReference>
<evidence type="ECO:0000256" key="3">
    <source>
        <dbReference type="ARBA" id="ARBA00022777"/>
    </source>
</evidence>
<dbReference type="EMBL" id="UINC01003648">
    <property type="protein sequence ID" value="SVA08131.1"/>
    <property type="molecule type" value="Genomic_DNA"/>
</dbReference>
<dbReference type="NCBIfam" id="NF011100">
    <property type="entry name" value="PRK14527.1"/>
    <property type="match status" value="1"/>
</dbReference>
<keyword evidence="1" id="KW-0808">Transferase</keyword>